<accession>A0A8S5MQE6</accession>
<proteinExistence type="predicted"/>
<name>A0A8S5MQE6_9CAUD</name>
<sequence>MNIITADCGFDPALIERFEDITVEFIRSDNGVDLTGHRNMHISLAAESGDVTINDFECMIPGVDYTIVCSNGASTKNQLIFPSASTLYSGDITPVNNMTVVYKFFTDGYSIYCDRKIYK</sequence>
<dbReference type="EMBL" id="BK014953">
    <property type="protein sequence ID" value="DAD84179.1"/>
    <property type="molecule type" value="Genomic_DNA"/>
</dbReference>
<protein>
    <submittedName>
        <fullName evidence="1">Uncharacterized protein</fullName>
    </submittedName>
</protein>
<reference evidence="1" key="1">
    <citation type="journal article" date="2021" name="Proc. Natl. Acad. Sci. U.S.A.">
        <title>A Catalog of Tens of Thousands of Viruses from Human Metagenomes Reveals Hidden Associations with Chronic Diseases.</title>
        <authorList>
            <person name="Tisza M.J."/>
            <person name="Buck C.B."/>
        </authorList>
    </citation>
    <scope>NUCLEOTIDE SEQUENCE</scope>
    <source>
        <strain evidence="1">CtsIQ24</strain>
    </source>
</reference>
<organism evidence="1">
    <name type="scientific">Siphoviridae sp. ctsIQ24</name>
    <dbReference type="NCBI Taxonomy" id="2826484"/>
    <lineage>
        <taxon>Viruses</taxon>
        <taxon>Duplodnaviria</taxon>
        <taxon>Heunggongvirae</taxon>
        <taxon>Uroviricota</taxon>
        <taxon>Caudoviricetes</taxon>
    </lineage>
</organism>
<evidence type="ECO:0000313" key="1">
    <source>
        <dbReference type="EMBL" id="DAD84179.1"/>
    </source>
</evidence>